<sequence length="337" mass="36507">MSPVRLSRPLSTPLSAPLPARFSSQSPLKRKRSADSAASASNRTASMPTMASDGSPSTAPPAPPPKLNLTTTLDDECAWTEPPSPTDTEIAEDIPCFQGQAACVAAAIAAGVKVRDYAYEPVSATMRLPELWPSPRQTLTTHDCYIHAVPARSEIYRLPVKMLWRLIDSGLVSAEEVQRNWPPDDRAAVDAYKARPGGPYPYRMPPTKKPTAAYRTVLRLRALVSPADVFAERAVYVPPDEPGMDDGAEDESNVADDSARTTKRRKLTRRDGNDNDDDADALPVRPPTPLLCPAPPSRGAASPRPRDTTPLASSPASQRQETKPRPSALMRTPTGLW</sequence>
<organism evidence="2 3">
    <name type="scientific">Fibroporia radiculosa</name>
    <dbReference type="NCBI Taxonomy" id="599839"/>
    <lineage>
        <taxon>Eukaryota</taxon>
        <taxon>Fungi</taxon>
        <taxon>Dikarya</taxon>
        <taxon>Basidiomycota</taxon>
        <taxon>Agaricomycotina</taxon>
        <taxon>Agaricomycetes</taxon>
        <taxon>Polyporales</taxon>
        <taxon>Fibroporiaceae</taxon>
        <taxon>Fibroporia</taxon>
    </lineage>
</organism>
<dbReference type="HOGENOM" id="CLU_823951_0_0_1"/>
<dbReference type="InParanoid" id="J4H580"/>
<dbReference type="Proteomes" id="UP000006352">
    <property type="component" value="Unassembled WGS sequence"/>
</dbReference>
<dbReference type="GeneID" id="24101174"/>
<feature type="compositionally biased region" description="Low complexity" evidence="1">
    <location>
        <begin position="1"/>
        <end position="21"/>
    </location>
</feature>
<dbReference type="RefSeq" id="XP_012185557.1">
    <property type="nucleotide sequence ID" value="XM_012330167.1"/>
</dbReference>
<feature type="region of interest" description="Disordered" evidence="1">
    <location>
        <begin position="1"/>
        <end position="70"/>
    </location>
</feature>
<proteinExistence type="predicted"/>
<dbReference type="OrthoDB" id="3244491at2759"/>
<evidence type="ECO:0000256" key="1">
    <source>
        <dbReference type="SAM" id="MobiDB-lite"/>
    </source>
</evidence>
<feature type="region of interest" description="Disordered" evidence="1">
    <location>
        <begin position="237"/>
        <end position="337"/>
    </location>
</feature>
<feature type="compositionally biased region" description="Pro residues" evidence="1">
    <location>
        <begin position="284"/>
        <end position="296"/>
    </location>
</feature>
<feature type="compositionally biased region" description="Acidic residues" evidence="1">
    <location>
        <begin position="242"/>
        <end position="254"/>
    </location>
</feature>
<accession>J4H580</accession>
<evidence type="ECO:0000313" key="2">
    <source>
        <dbReference type="EMBL" id="CCM06274.1"/>
    </source>
</evidence>
<keyword evidence="3" id="KW-1185">Reference proteome</keyword>
<protein>
    <submittedName>
        <fullName evidence="2">Uncharacterized protein</fullName>
    </submittedName>
</protein>
<gene>
    <name evidence="2" type="ORF">FIBRA_08524</name>
</gene>
<reference evidence="2 3" key="1">
    <citation type="journal article" date="2012" name="Appl. Environ. Microbiol.">
        <title>Short-read sequencing for genomic analysis of the brown rot fungus Fibroporia radiculosa.</title>
        <authorList>
            <person name="Tang J.D."/>
            <person name="Perkins A.D."/>
            <person name="Sonstegard T.S."/>
            <person name="Schroeder S.G."/>
            <person name="Burgess S.C."/>
            <person name="Diehl S.V."/>
        </authorList>
    </citation>
    <scope>NUCLEOTIDE SEQUENCE [LARGE SCALE GENOMIC DNA]</scope>
    <source>
        <strain evidence="2 3">TFFH 294</strain>
    </source>
</reference>
<dbReference type="AlphaFoldDB" id="J4H580"/>
<name>J4H580_9APHY</name>
<evidence type="ECO:0000313" key="3">
    <source>
        <dbReference type="Proteomes" id="UP000006352"/>
    </source>
</evidence>
<dbReference type="EMBL" id="HE797271">
    <property type="protein sequence ID" value="CCM06274.1"/>
    <property type="molecule type" value="Genomic_DNA"/>
</dbReference>
<feature type="compositionally biased region" description="Low complexity" evidence="1">
    <location>
        <begin position="35"/>
        <end position="57"/>
    </location>
</feature>
<feature type="compositionally biased region" description="Polar residues" evidence="1">
    <location>
        <begin position="310"/>
        <end position="319"/>
    </location>
</feature>